<dbReference type="RefSeq" id="WP_185180143.1">
    <property type="nucleotide sequence ID" value="NZ_CBCSEP010000001.1"/>
</dbReference>
<dbReference type="PANTHER" id="PTHR43649">
    <property type="entry name" value="ARABINOSE-BINDING PROTEIN-RELATED"/>
    <property type="match status" value="1"/>
</dbReference>
<comment type="caution">
    <text evidence="2">The sequence shown here is derived from an EMBL/GenBank/DDBJ whole genome shotgun (WGS) entry which is preliminary data.</text>
</comment>
<feature type="signal peptide" evidence="1">
    <location>
        <begin position="1"/>
        <end position="19"/>
    </location>
</feature>
<evidence type="ECO:0000313" key="3">
    <source>
        <dbReference type="Proteomes" id="UP000574133"/>
    </source>
</evidence>
<organism evidence="2 3">
    <name type="scientific">Cohnella lubricantis</name>
    <dbReference type="NCBI Taxonomy" id="2163172"/>
    <lineage>
        <taxon>Bacteria</taxon>
        <taxon>Bacillati</taxon>
        <taxon>Bacillota</taxon>
        <taxon>Bacilli</taxon>
        <taxon>Bacillales</taxon>
        <taxon>Paenibacillaceae</taxon>
        <taxon>Cohnella</taxon>
    </lineage>
</organism>
<name>A0A841TFK7_9BACL</name>
<evidence type="ECO:0000313" key="2">
    <source>
        <dbReference type="EMBL" id="MBB6678875.1"/>
    </source>
</evidence>
<dbReference type="InterPro" id="IPR050490">
    <property type="entry name" value="Bact_solute-bd_prot1"/>
</dbReference>
<dbReference type="AlphaFoldDB" id="A0A841TFK7"/>
<keyword evidence="1" id="KW-0732">Signal</keyword>
<dbReference type="Gene3D" id="3.40.190.10">
    <property type="entry name" value="Periplasmic binding protein-like II"/>
    <property type="match status" value="1"/>
</dbReference>
<accession>A0A841TFK7</accession>
<sequence length="471" mass="52677">MLRKLCVSLLCFIVLILNGCMKDKGGALEEFDPNKKVTIKVMYWSQEAFDSEYGNLFFKYPNLKIEVVSNQKLLTNLTQDPQEMLLEYIEEYQPDILLLSPIEYERMALEGQLYPLEPVIKQDQFDLEGIHPGILNLLRGGGEHELFGLSPDFSSAALYYNANLFESLGIDPPTDAMSWEEVLQLANRVANADPNEKIYGLTVDQSYSFQSYFSLLSEMGSTENLSIFSPDYTTMELDSPSWFHLIEQVVEASRSGALYMPTESETSPPGSGDGLTTQSLEESLKQNKFMLGESAMIAGSSNFKTELSMGKELYGIEPINWNLVTVPVDPNHRNQSGDLSLGSIFSINAKSPNVSAAWELLKYINGEEYAKLKSETVISGRLLSRVDYNADVDGRSMKPFYKLDPKPPGTSSIGEIPIAFFETFPGMFNEEIAAAIDHRLDLQEAIRRIQTKGQELLDQAYLEAELAGQEG</sequence>
<proteinExistence type="predicted"/>
<keyword evidence="3" id="KW-1185">Reference proteome</keyword>
<dbReference type="SUPFAM" id="SSF53850">
    <property type="entry name" value="Periplasmic binding protein-like II"/>
    <property type="match status" value="1"/>
</dbReference>
<reference evidence="2 3" key="1">
    <citation type="submission" date="2020-08" db="EMBL/GenBank/DDBJ databases">
        <title>Cohnella phylogeny.</title>
        <authorList>
            <person name="Dunlap C."/>
        </authorList>
    </citation>
    <scope>NUCLEOTIDE SEQUENCE [LARGE SCALE GENOMIC DNA]</scope>
    <source>
        <strain evidence="2 3">DSM 103658</strain>
    </source>
</reference>
<dbReference type="Proteomes" id="UP000574133">
    <property type="component" value="Unassembled WGS sequence"/>
</dbReference>
<protein>
    <submittedName>
        <fullName evidence="2">Extracellular solute-binding protein</fullName>
    </submittedName>
</protein>
<gene>
    <name evidence="2" type="ORF">H4Q31_16415</name>
</gene>
<dbReference type="PANTHER" id="PTHR43649:SF12">
    <property type="entry name" value="DIACETYLCHITOBIOSE BINDING PROTEIN DASA"/>
    <property type="match status" value="1"/>
</dbReference>
<dbReference type="EMBL" id="JACJVN010000063">
    <property type="protein sequence ID" value="MBB6678875.1"/>
    <property type="molecule type" value="Genomic_DNA"/>
</dbReference>
<feature type="chain" id="PRO_5039335396" evidence="1">
    <location>
        <begin position="20"/>
        <end position="471"/>
    </location>
</feature>
<evidence type="ECO:0000256" key="1">
    <source>
        <dbReference type="SAM" id="SignalP"/>
    </source>
</evidence>